<evidence type="ECO:0000313" key="10">
    <source>
        <dbReference type="Proteomes" id="UP001044222"/>
    </source>
</evidence>
<keyword evidence="5" id="KW-0539">Nucleus</keyword>
<dbReference type="Proteomes" id="UP001044222">
    <property type="component" value="Chromosome 12"/>
</dbReference>
<feature type="region of interest" description="Disordered" evidence="6">
    <location>
        <begin position="610"/>
        <end position="653"/>
    </location>
</feature>
<dbReference type="GO" id="GO:0007140">
    <property type="term" value="P:male meiotic nuclear division"/>
    <property type="evidence" value="ECO:0007669"/>
    <property type="project" value="TreeGrafter"/>
</dbReference>
<feature type="compositionally biased region" description="Acidic residues" evidence="6">
    <location>
        <begin position="1093"/>
        <end position="1102"/>
    </location>
</feature>
<proteinExistence type="inferred from homology"/>
<feature type="compositionally biased region" description="Polar residues" evidence="6">
    <location>
        <begin position="1051"/>
        <end position="1068"/>
    </location>
</feature>
<evidence type="ECO:0000256" key="3">
    <source>
        <dbReference type="ARBA" id="ARBA00007960"/>
    </source>
</evidence>
<evidence type="ECO:0000259" key="8">
    <source>
        <dbReference type="Pfam" id="PF18584"/>
    </source>
</evidence>
<feature type="region of interest" description="Disordered" evidence="6">
    <location>
        <begin position="741"/>
        <end position="911"/>
    </location>
</feature>
<feature type="compositionally biased region" description="Basic and acidic residues" evidence="6">
    <location>
        <begin position="610"/>
        <end position="619"/>
    </location>
</feature>
<comment type="caution">
    <text evidence="9">The sequence shown here is derived from an EMBL/GenBank/DDBJ whole genome shotgun (WGS) entry which is preliminary data.</text>
</comment>
<comment type="subcellular location">
    <subcellularLocation>
        <location evidence="2">Chromosome</location>
    </subcellularLocation>
    <subcellularLocation>
        <location evidence="1">Nucleus</location>
    </subcellularLocation>
</comment>
<dbReference type="InterPro" id="IPR024835">
    <property type="entry name" value="SYCP2-like"/>
</dbReference>
<feature type="domain" description="Synaptonemal complex protein 2 Spt16M-like" evidence="8">
    <location>
        <begin position="182"/>
        <end position="296"/>
    </location>
</feature>
<dbReference type="Pfam" id="PF18581">
    <property type="entry name" value="SYCP2_ARLD"/>
    <property type="match status" value="1"/>
</dbReference>
<reference evidence="9" key="1">
    <citation type="submission" date="2021-01" db="EMBL/GenBank/DDBJ databases">
        <title>A chromosome-scale assembly of European eel, Anguilla anguilla.</title>
        <authorList>
            <person name="Henkel C."/>
            <person name="Jong-Raadsen S.A."/>
            <person name="Dufour S."/>
            <person name="Weltzien F.-A."/>
            <person name="Palstra A.P."/>
            <person name="Pelster B."/>
            <person name="Spaink H.P."/>
            <person name="Van Den Thillart G.E."/>
            <person name="Jansen H."/>
            <person name="Zahm M."/>
            <person name="Klopp C."/>
            <person name="Cedric C."/>
            <person name="Louis A."/>
            <person name="Berthelot C."/>
            <person name="Parey E."/>
            <person name="Roest Crollius H."/>
            <person name="Montfort J."/>
            <person name="Robinson-Rechavi M."/>
            <person name="Bucao C."/>
            <person name="Bouchez O."/>
            <person name="Gislard M."/>
            <person name="Lluch J."/>
            <person name="Milhes M."/>
            <person name="Lampietro C."/>
            <person name="Lopez Roques C."/>
            <person name="Donnadieu C."/>
            <person name="Braasch I."/>
            <person name="Desvignes T."/>
            <person name="Postlethwait J."/>
            <person name="Bobe J."/>
            <person name="Guiguen Y."/>
            <person name="Dirks R."/>
        </authorList>
    </citation>
    <scope>NUCLEOTIDE SEQUENCE</scope>
    <source>
        <strain evidence="9">Tag_6206</strain>
        <tissue evidence="9">Liver</tissue>
    </source>
</reference>
<feature type="region of interest" description="Disordered" evidence="6">
    <location>
        <begin position="1051"/>
        <end position="1133"/>
    </location>
</feature>
<feature type="region of interest" description="Disordered" evidence="6">
    <location>
        <begin position="497"/>
        <end position="575"/>
    </location>
</feature>
<dbReference type="PANTHER" id="PTHR15607:SF12">
    <property type="entry name" value="SYNAPTONEMAL COMPLEX PROTEIN 2"/>
    <property type="match status" value="1"/>
</dbReference>
<feature type="compositionally biased region" description="Basic residues" evidence="6">
    <location>
        <begin position="1080"/>
        <end position="1090"/>
    </location>
</feature>
<evidence type="ECO:0000259" key="7">
    <source>
        <dbReference type="Pfam" id="PF18581"/>
    </source>
</evidence>
<comment type="similarity">
    <text evidence="3">Belongs to the SYCP2 family.</text>
</comment>
<dbReference type="GO" id="GO:0000800">
    <property type="term" value="C:lateral element"/>
    <property type="evidence" value="ECO:0007669"/>
    <property type="project" value="TreeGrafter"/>
</dbReference>
<dbReference type="PANTHER" id="PTHR15607">
    <property type="entry name" value="SYNAPTONEMAL COMPLEX PROTEIN-RELATED"/>
    <property type="match status" value="1"/>
</dbReference>
<dbReference type="EMBL" id="JAFIRN010000012">
    <property type="protein sequence ID" value="KAG5837917.1"/>
    <property type="molecule type" value="Genomic_DNA"/>
</dbReference>
<evidence type="ECO:0000256" key="4">
    <source>
        <dbReference type="ARBA" id="ARBA00022454"/>
    </source>
</evidence>
<dbReference type="InterPro" id="IPR041322">
    <property type="entry name" value="SYCP2_ARLD"/>
</dbReference>
<gene>
    <name evidence="9" type="ORF">ANANG_G00218190</name>
</gene>
<keyword evidence="4" id="KW-0158">Chromosome</keyword>
<protein>
    <recommendedName>
        <fullName evidence="11">Synaptonemal complex protein 2 Spt16M-like domain-containing protein</fullName>
    </recommendedName>
</protein>
<evidence type="ECO:0000313" key="9">
    <source>
        <dbReference type="EMBL" id="KAG5837917.1"/>
    </source>
</evidence>
<dbReference type="GO" id="GO:0007143">
    <property type="term" value="P:female meiotic nuclear division"/>
    <property type="evidence" value="ECO:0007669"/>
    <property type="project" value="TreeGrafter"/>
</dbReference>
<accession>A0A9D3LVT8</accession>
<dbReference type="InterPro" id="IPR040560">
    <property type="entry name" value="SYCP2_SLD"/>
</dbReference>
<feature type="compositionally biased region" description="Basic and acidic residues" evidence="6">
    <location>
        <begin position="813"/>
        <end position="823"/>
    </location>
</feature>
<dbReference type="GO" id="GO:0000779">
    <property type="term" value="C:condensed chromosome, centromeric region"/>
    <property type="evidence" value="ECO:0007669"/>
    <property type="project" value="TreeGrafter"/>
</dbReference>
<feature type="region of interest" description="Disordered" evidence="6">
    <location>
        <begin position="981"/>
        <end position="1001"/>
    </location>
</feature>
<sequence>MVQWYGKALELWLEAGPERNESVLNLAEDFFDALMVVHEANSEGRYRVTESFLHPVGLLAADTRVHIMIQKEAVRKLNIILDKIPPELKKERKMLLSAEVSVVMDKLASRILEGGDYDLQIALMEALCRMTSRAQRPELADRWFTMEYVSSAFCRIQDSEFETDCRKFLNLVNGMQGDKRRVYSYPCLEVFLGKHELLMPMDEKLEEFWIDFNLGSRSISFYFSLSKEDTQEGQWDTICIPENEVHSYAVEEARGRKVLVLVLTEPLSVGWAEGSELQIHFSQTLDVLQAAIKVYGNAKQKRFVGKTSSSVVKTTVQIILDESSSQVLVPESQASQGRVEPRLCGMEKNMSPLPPAQEEAAGRPLPLPGRLHPPQCGTPARRKVSESNTFVSSAGRRVGKSPSISVLQATTPMMRAKVKPALELVSSSGKKIGFDIRELMMTQTPESTCCSIRREQSDSIGTVGDGSVRQTCGPLPADKFHRNIPVAKVVEMVQTEQEDEEQLLDDSANMVPDSQPVWRKQRPPVLPSQETSETSRKRTSVSELALQKRNLPKARAPPAPPPPAPPLGASSALSQDQGTQLFPTVGLQKQRSSTQLSGFQLHAQLTQRLEGLRRGRERAGGSGGQEEEEEEEDQRAGEESQTGGRALAPQQRDAVWKSAQPMLPSPGACSLTKRPRKSGPVEVTSCMMTFISSQYKTPSAAPAVRSGTGLTLTSVERSKVGKSWTFTSMEKGTARISGSLKTANESNKPAEQPECDVYSFQSESPKSCGRKGLRSPEKSIVEKSVQQVPKRASPSGRTSTAAKPRGNRARKHLFSDTETEKTDISWLKESGRKPKPKVPPGTQAKQKKRRNTGKERKESALVAQLCGRPQRTTAVSKNYRELSESGSSSQSECEDLTHRLPKQNQTNGNTKWSQRAERVVVCQIDRFSSVSSTHREDEICRGIGGRVGITDLPLALPRCAPLSPGGGRGAFTGIQASSFYRSERGSSARKTPSAPSLSRLQAVPTPVLSPLHPLRSASPPLLTSTALEPSVPNSPFLEDSLGLPACLGSFKSSSSQSIPLPKLPSSNEQFKEHMSGPGLGRKRPPSHHRSSASEDEEEEEEEGRGSGTGQRMSMRPRKLFKAREEEEEEEEGVFYSLTCPQKEGGEVRQERGPAVAAPGQGESLTDAVRDAELCSVVSSRVVSSFWEANMEGDGDLEAPEFNASQYMSSMCRQFNSELQRKIQNRSRRMDHFAKQSLKTVQQHVSSVSVQIHQYRSQKLEKIRGVLLEEIHNLEKDNSDLKDVEKELTTYWRKQTQAFHSYQERESKR</sequence>
<evidence type="ECO:0000256" key="5">
    <source>
        <dbReference type="ARBA" id="ARBA00023242"/>
    </source>
</evidence>
<feature type="compositionally biased region" description="Pro residues" evidence="6">
    <location>
        <begin position="555"/>
        <end position="566"/>
    </location>
</feature>
<evidence type="ECO:0000256" key="6">
    <source>
        <dbReference type="SAM" id="MobiDB-lite"/>
    </source>
</evidence>
<keyword evidence="10" id="KW-1185">Reference proteome</keyword>
<feature type="domain" description="Synaptonemal complex protein 2 armadillo-repeat-like" evidence="7">
    <location>
        <begin position="1"/>
        <end position="87"/>
    </location>
</feature>
<evidence type="ECO:0000256" key="1">
    <source>
        <dbReference type="ARBA" id="ARBA00004123"/>
    </source>
</evidence>
<evidence type="ECO:0000256" key="2">
    <source>
        <dbReference type="ARBA" id="ARBA00004286"/>
    </source>
</evidence>
<organism evidence="9 10">
    <name type="scientific">Anguilla anguilla</name>
    <name type="common">European freshwater eel</name>
    <name type="synonym">Muraena anguilla</name>
    <dbReference type="NCBI Taxonomy" id="7936"/>
    <lineage>
        <taxon>Eukaryota</taxon>
        <taxon>Metazoa</taxon>
        <taxon>Chordata</taxon>
        <taxon>Craniata</taxon>
        <taxon>Vertebrata</taxon>
        <taxon>Euteleostomi</taxon>
        <taxon>Actinopterygii</taxon>
        <taxon>Neopterygii</taxon>
        <taxon>Teleostei</taxon>
        <taxon>Anguilliformes</taxon>
        <taxon>Anguillidae</taxon>
        <taxon>Anguilla</taxon>
    </lineage>
</organism>
<feature type="compositionally biased region" description="Polar residues" evidence="6">
    <location>
        <begin position="902"/>
        <end position="911"/>
    </location>
</feature>
<name>A0A9D3LVT8_ANGAN</name>
<dbReference type="Pfam" id="PF18584">
    <property type="entry name" value="SYCP2_SLD"/>
    <property type="match status" value="1"/>
</dbReference>
<feature type="compositionally biased region" description="Polar residues" evidence="6">
    <location>
        <begin position="988"/>
        <end position="999"/>
    </location>
</feature>
<evidence type="ECO:0008006" key="11">
    <source>
        <dbReference type="Google" id="ProtNLM"/>
    </source>
</evidence>